<evidence type="ECO:0000313" key="2">
    <source>
        <dbReference type="EMBL" id="PYY25922.1"/>
    </source>
</evidence>
<dbReference type="InterPro" id="IPR006059">
    <property type="entry name" value="SBP"/>
</dbReference>
<organism evidence="2 3">
    <name type="scientific">Paenibacillus illinoisensis</name>
    <dbReference type="NCBI Taxonomy" id="59845"/>
    <lineage>
        <taxon>Bacteria</taxon>
        <taxon>Bacillati</taxon>
        <taxon>Bacillota</taxon>
        <taxon>Bacilli</taxon>
        <taxon>Bacillales</taxon>
        <taxon>Paenibacillaceae</taxon>
        <taxon>Paenibacillus</taxon>
    </lineage>
</organism>
<dbReference type="Proteomes" id="UP000247459">
    <property type="component" value="Unassembled WGS sequence"/>
</dbReference>
<proteinExistence type="predicted"/>
<dbReference type="PROSITE" id="PS51257">
    <property type="entry name" value="PROKAR_LIPOPROTEIN"/>
    <property type="match status" value="1"/>
</dbReference>
<sequence>MLKPTLKKAGLAVALTALLVGCSSNSSTPAPAGAEDNSPVTFSYYLFSSGKKDILASETTIGKALQEQTGVDWKMEYLVGDSATKAGVMIASGDYPDVISSSGEMSKLMDAGAYIPLDDLIEEYGPNIKKVYGPYFDKMRNAEDGKIYALPYTANQGEYSGSPNIGGGAFWIQRSVLKEFDYPKITTLDEYFDLIEDYKQKHPTVDGAETIGFVSLAGVANNFFTLQNPAMHLAGYPNDGSVMVDMKTHEAKVVAGTDEQKRWIKKLNEINAKGLLDPESFTMNKDQYLAKLTSGRVLGYFNYGWQVGDASKNLLAAGIDEKRYAPLPIVFDKSIKDQYIDPPGFVNNYAIGISVNAKDPVRIIKYFDNLLKEENQILVQWGIKDETYSVDEKGRYYYANDDQQKVHDDLELSRKFGFTYFGTDWPRYGGESTLSDGSAYTPGNQPEVVAATYTEGDKQFLEAYGIQTFSELFNKPEERPWFPAWSITLEQGSPEQMFTTKSDDLQRKYLPEMILGTPANFDSLWNAYMTELNKLDKAGYEKTITEVVQNRIAGKW</sequence>
<keyword evidence="1" id="KW-0732">Signal</keyword>
<dbReference type="CDD" id="cd13582">
    <property type="entry name" value="PBP2_AlgQ_like_3"/>
    <property type="match status" value="1"/>
</dbReference>
<dbReference type="PANTHER" id="PTHR43649:SF12">
    <property type="entry name" value="DIACETYLCHITOBIOSE BINDING PROTEIN DASA"/>
    <property type="match status" value="1"/>
</dbReference>
<dbReference type="PANTHER" id="PTHR43649">
    <property type="entry name" value="ARABINOSE-BINDING PROTEIN-RELATED"/>
    <property type="match status" value="1"/>
</dbReference>
<reference evidence="2 3" key="1">
    <citation type="submission" date="2018-01" db="EMBL/GenBank/DDBJ databases">
        <title>Genome sequence of the PGP bacterium Paenibacillus illinoisensis E3.</title>
        <authorList>
            <person name="Rolli E."/>
            <person name="Marasco R."/>
            <person name="Bessem C."/>
            <person name="Michoud G."/>
            <person name="Gaiarsa S."/>
            <person name="Borin S."/>
            <person name="Daffonchio D."/>
        </authorList>
    </citation>
    <scope>NUCLEOTIDE SEQUENCE [LARGE SCALE GENOMIC DNA]</scope>
    <source>
        <strain evidence="2 3">E3</strain>
    </source>
</reference>
<comment type="caution">
    <text evidence="2">The sequence shown here is derived from an EMBL/GenBank/DDBJ whole genome shotgun (WGS) entry which is preliminary data.</text>
</comment>
<evidence type="ECO:0000313" key="3">
    <source>
        <dbReference type="Proteomes" id="UP000247459"/>
    </source>
</evidence>
<dbReference type="RefSeq" id="WP_110822045.1">
    <property type="nucleotide sequence ID" value="NZ_PRLG01000029.1"/>
</dbReference>
<accession>A0A2W0C7G3</accession>
<name>A0A2W0C7G3_9BACL</name>
<gene>
    <name evidence="2" type="ORF">PIL02S_05291</name>
</gene>
<dbReference type="EMBL" id="PRLG01000029">
    <property type="protein sequence ID" value="PYY25922.1"/>
    <property type="molecule type" value="Genomic_DNA"/>
</dbReference>
<evidence type="ECO:0000256" key="1">
    <source>
        <dbReference type="SAM" id="SignalP"/>
    </source>
</evidence>
<protein>
    <submittedName>
        <fullName evidence="2">Extracellular solute-binding protein</fullName>
    </submittedName>
</protein>
<dbReference type="InterPro" id="IPR050490">
    <property type="entry name" value="Bact_solute-bd_prot1"/>
</dbReference>
<dbReference type="Pfam" id="PF13416">
    <property type="entry name" value="SBP_bac_8"/>
    <property type="match status" value="1"/>
</dbReference>
<dbReference type="Gene3D" id="3.40.190.10">
    <property type="entry name" value="Periplasmic binding protein-like II"/>
    <property type="match status" value="2"/>
</dbReference>
<dbReference type="OrthoDB" id="54751at2"/>
<dbReference type="SUPFAM" id="SSF53850">
    <property type="entry name" value="Periplasmic binding protein-like II"/>
    <property type="match status" value="1"/>
</dbReference>
<feature type="chain" id="PRO_5039234518" evidence="1">
    <location>
        <begin position="33"/>
        <end position="556"/>
    </location>
</feature>
<dbReference type="AlphaFoldDB" id="A0A2W0C7G3"/>
<feature type="signal peptide" evidence="1">
    <location>
        <begin position="1"/>
        <end position="32"/>
    </location>
</feature>